<comment type="caution">
    <text evidence="1">The sequence shown here is derived from an EMBL/GenBank/DDBJ whole genome shotgun (WGS) entry which is preliminary data.</text>
</comment>
<evidence type="ECO:0000313" key="2">
    <source>
        <dbReference type="Proteomes" id="UP000242367"/>
    </source>
</evidence>
<accession>A0A2P4UK99</accession>
<dbReference type="Pfam" id="PF19086">
    <property type="entry name" value="Terpene_syn_C_2"/>
    <property type="match status" value="1"/>
</dbReference>
<reference evidence="1 2" key="1">
    <citation type="journal article" date="2017" name="Chemistry">
        <title>Isolation, Biosynthesis and Chemical Modifications of Rubterolones A-F: Rare Tropolone Alkaloids from Actinomadura sp. 5-2.</title>
        <authorList>
            <person name="Guo H."/>
            <person name="Benndorf R."/>
            <person name="Leichnitz D."/>
            <person name="Klassen J.L."/>
            <person name="Vollmers J."/>
            <person name="Gorls H."/>
            <person name="Steinacker M."/>
            <person name="Weigel C."/>
            <person name="Dahse H.M."/>
            <person name="Kaster A.K."/>
            <person name="de Beer Z.W."/>
            <person name="Poulsen M."/>
            <person name="Beemelmanns C."/>
        </authorList>
    </citation>
    <scope>NUCLEOTIDE SEQUENCE [LARGE SCALE GENOMIC DNA]</scope>
    <source>
        <strain evidence="1 2">5-2</strain>
    </source>
</reference>
<dbReference type="RefSeq" id="WP_103564470.1">
    <property type="nucleotide sequence ID" value="NZ_MTBP01000002.1"/>
</dbReference>
<dbReference type="AlphaFoldDB" id="A0A2P4UK99"/>
<dbReference type="InterPro" id="IPR008949">
    <property type="entry name" value="Isoprenoid_synthase_dom_sf"/>
</dbReference>
<dbReference type="Gene3D" id="1.10.600.10">
    <property type="entry name" value="Farnesyl Diphosphate Synthase"/>
    <property type="match status" value="1"/>
</dbReference>
<sequence>MTDDVAADLRRCMAAYPDLFPDPPMGPGLAVKLAKAVAWGAPWRTAEELRAPARTSLWIFAVDWLIDHEASTAEEVRAIERRCLHIADGGDPADGDALAAFLAALRDDLLPGVAETWRAAWRDELRRMILAMGREQDWTAALAASGTPPVTLERYLDNAENFGSTWVNVAHWATDAGPAVTGNLGTLRAASDCVQKILRLFNDRATLGRDETWGDLNAQLLGADETWIKEKVADLTAACDGLLAALPPECAQEAEYLRRQIAFSSAFYGADHDYWDRL</sequence>
<name>A0A2P4UK99_9ACTN</name>
<organism evidence="1 2">
    <name type="scientific">Actinomadura rubteroloni</name>
    <dbReference type="NCBI Taxonomy" id="1926885"/>
    <lineage>
        <taxon>Bacteria</taxon>
        <taxon>Bacillati</taxon>
        <taxon>Actinomycetota</taxon>
        <taxon>Actinomycetes</taxon>
        <taxon>Streptosporangiales</taxon>
        <taxon>Thermomonosporaceae</taxon>
        <taxon>Actinomadura</taxon>
    </lineage>
</organism>
<protein>
    <recommendedName>
        <fullName evidence="3">Terpene synthase</fullName>
    </recommendedName>
</protein>
<dbReference type="SUPFAM" id="SSF48576">
    <property type="entry name" value="Terpenoid synthases"/>
    <property type="match status" value="1"/>
</dbReference>
<gene>
    <name evidence="1" type="ORF">BTM25_41400</name>
</gene>
<proteinExistence type="predicted"/>
<dbReference type="Proteomes" id="UP000242367">
    <property type="component" value="Unassembled WGS sequence"/>
</dbReference>
<keyword evidence="2" id="KW-1185">Reference proteome</keyword>
<evidence type="ECO:0008006" key="3">
    <source>
        <dbReference type="Google" id="ProtNLM"/>
    </source>
</evidence>
<dbReference type="EMBL" id="MTBP01000002">
    <property type="protein sequence ID" value="POM25492.1"/>
    <property type="molecule type" value="Genomic_DNA"/>
</dbReference>
<evidence type="ECO:0000313" key="1">
    <source>
        <dbReference type="EMBL" id="POM25492.1"/>
    </source>
</evidence>